<dbReference type="Pfam" id="PF07687">
    <property type="entry name" value="M20_dimer"/>
    <property type="match status" value="1"/>
</dbReference>
<dbReference type="InterPro" id="IPR036264">
    <property type="entry name" value="Bact_exopeptidase_dim_dom"/>
</dbReference>
<protein>
    <submittedName>
        <fullName evidence="3">Amidohydrolase</fullName>
    </submittedName>
</protein>
<dbReference type="Proteomes" id="UP000003240">
    <property type="component" value="Unassembled WGS sequence"/>
</dbReference>
<name>F7NG35_9FIRM</name>
<dbReference type="InterPro" id="IPR011650">
    <property type="entry name" value="Peptidase_M20_dimer"/>
</dbReference>
<dbReference type="RefSeq" id="WP_004093449.1">
    <property type="nucleotide sequence ID" value="NZ_AFGF01000040.1"/>
</dbReference>
<dbReference type="Gene3D" id="3.30.70.360">
    <property type="match status" value="1"/>
</dbReference>
<comment type="cofactor">
    <cofactor evidence="1">
        <name>Mn(2+)</name>
        <dbReference type="ChEBI" id="CHEBI:29035"/>
    </cofactor>
    <text evidence="1">The Mn(2+) ion enhances activity.</text>
</comment>
<dbReference type="InterPro" id="IPR002933">
    <property type="entry name" value="Peptidase_M20"/>
</dbReference>
<dbReference type="NCBIfam" id="TIGR01891">
    <property type="entry name" value="amidohydrolases"/>
    <property type="match status" value="1"/>
</dbReference>
<accession>F7NG35</accession>
<feature type="domain" description="Peptidase M20 dimerisation" evidence="2">
    <location>
        <begin position="187"/>
        <end position="279"/>
    </location>
</feature>
<dbReference type="Gene3D" id="3.40.630.10">
    <property type="entry name" value="Zn peptidases"/>
    <property type="match status" value="1"/>
</dbReference>
<keyword evidence="1" id="KW-0464">Manganese</keyword>
<proteinExistence type="predicted"/>
<feature type="binding site" evidence="1">
    <location>
        <position position="136"/>
    </location>
    <ligand>
        <name>Mn(2+)</name>
        <dbReference type="ChEBI" id="CHEBI:29035"/>
        <label>2</label>
    </ligand>
</feature>
<keyword evidence="4" id="KW-1185">Reference proteome</keyword>
<dbReference type="GO" id="GO:0016787">
    <property type="term" value="F:hydrolase activity"/>
    <property type="evidence" value="ECO:0007669"/>
    <property type="project" value="UniProtKB-KW"/>
</dbReference>
<evidence type="ECO:0000259" key="2">
    <source>
        <dbReference type="Pfam" id="PF07687"/>
    </source>
</evidence>
<dbReference type="PANTHER" id="PTHR11014:SF63">
    <property type="entry name" value="METALLOPEPTIDASE, PUTATIVE (AFU_ORTHOLOGUE AFUA_6G09600)-RELATED"/>
    <property type="match status" value="1"/>
</dbReference>
<dbReference type="PANTHER" id="PTHR11014">
    <property type="entry name" value="PEPTIDASE M20 FAMILY MEMBER"/>
    <property type="match status" value="1"/>
</dbReference>
<comment type="caution">
    <text evidence="3">The sequence shown here is derived from an EMBL/GenBank/DDBJ whole genome shotgun (WGS) entry which is preliminary data.</text>
</comment>
<gene>
    <name evidence="3" type="ORF">ALO_05108</name>
</gene>
<dbReference type="Pfam" id="PF01546">
    <property type="entry name" value="Peptidase_M20"/>
    <property type="match status" value="1"/>
</dbReference>
<keyword evidence="3" id="KW-0378">Hydrolase</keyword>
<dbReference type="EMBL" id="AFGF01000040">
    <property type="protein sequence ID" value="EGO64953.1"/>
    <property type="molecule type" value="Genomic_DNA"/>
</dbReference>
<reference evidence="3 4" key="1">
    <citation type="journal article" date="2011" name="EMBO J.">
        <title>Structural diversity of bacterial flagellar motors.</title>
        <authorList>
            <person name="Chen S."/>
            <person name="Beeby M."/>
            <person name="Murphy G.E."/>
            <person name="Leadbetter J.R."/>
            <person name="Hendrixson D.R."/>
            <person name="Briegel A."/>
            <person name="Li Z."/>
            <person name="Shi J."/>
            <person name="Tocheva E.I."/>
            <person name="Muller A."/>
            <person name="Dobro M.J."/>
            <person name="Jensen G.J."/>
        </authorList>
    </citation>
    <scope>NUCLEOTIDE SEQUENCE [LARGE SCALE GENOMIC DNA]</scope>
    <source>
        <strain evidence="3 4">DSM 6540</strain>
    </source>
</reference>
<organism evidence="3 4">
    <name type="scientific">Acetonema longum DSM 6540</name>
    <dbReference type="NCBI Taxonomy" id="1009370"/>
    <lineage>
        <taxon>Bacteria</taxon>
        <taxon>Bacillati</taxon>
        <taxon>Bacillota</taxon>
        <taxon>Negativicutes</taxon>
        <taxon>Acetonemataceae</taxon>
        <taxon>Acetonema</taxon>
    </lineage>
</organism>
<dbReference type="AlphaFoldDB" id="F7NG35"/>
<sequence>MEIDKDVQNMLPMLIDWRRDFHSHPELSGQERRSSAVIQKALDRMGIEYQTFTNHPGVVGIVRGKQPGPAVALRADMDALPIHEDSETPYRSRYDGVMHACGHDAHMAILLGAAKLLRQKADFAGTVKLIFQPAEEAAPVGGAQAMMDDGALDNPAVDAIFGLHVWPELPTGEVGIRSGRIMAASDRFTVKLFGKGAHGAMPHQGIDAVAMMSDAIQGFNHIMNRQISPLEVATLNIGTIAAGERYNVLPKEVVLEGTVRTLGESVRQEIPVRMKRALEGVAQAHGGRFDLKYDFGYPGLKNWEEPTSFFAQAAQDLLGESGVHTDLAPVLGGEDFARYLTRIPGAFLWLGCVSAGREQHPLHNSRFDIDESCLLTGAILMYRTALNALSYYQTHTSQRGDEARLYV</sequence>
<feature type="binding site" evidence="1">
    <location>
        <position position="363"/>
    </location>
    <ligand>
        <name>Mn(2+)</name>
        <dbReference type="ChEBI" id="CHEBI:29035"/>
        <label>2</label>
    </ligand>
</feature>
<feature type="binding site" evidence="1">
    <location>
        <position position="103"/>
    </location>
    <ligand>
        <name>Mn(2+)</name>
        <dbReference type="ChEBI" id="CHEBI:29035"/>
        <label>2</label>
    </ligand>
</feature>
<dbReference type="CDD" id="cd03886">
    <property type="entry name" value="M20_Acy1"/>
    <property type="match status" value="1"/>
</dbReference>
<dbReference type="SUPFAM" id="SSF55031">
    <property type="entry name" value="Bacterial exopeptidase dimerisation domain"/>
    <property type="match status" value="1"/>
</dbReference>
<dbReference type="InterPro" id="IPR017439">
    <property type="entry name" value="Amidohydrolase"/>
</dbReference>
<dbReference type="STRING" id="1009370.ALO_05108"/>
<dbReference type="SUPFAM" id="SSF53187">
    <property type="entry name" value="Zn-dependent exopeptidases"/>
    <property type="match status" value="1"/>
</dbReference>
<evidence type="ECO:0000256" key="1">
    <source>
        <dbReference type="PIRSR" id="PIRSR005962-1"/>
    </source>
</evidence>
<dbReference type="PIRSF" id="PIRSF005962">
    <property type="entry name" value="Pept_M20D_amidohydro"/>
    <property type="match status" value="1"/>
</dbReference>
<feature type="binding site" evidence="1">
    <location>
        <position position="164"/>
    </location>
    <ligand>
        <name>Mn(2+)</name>
        <dbReference type="ChEBI" id="CHEBI:29035"/>
        <label>2</label>
    </ligand>
</feature>
<evidence type="ECO:0000313" key="4">
    <source>
        <dbReference type="Proteomes" id="UP000003240"/>
    </source>
</evidence>
<feature type="binding site" evidence="1">
    <location>
        <position position="101"/>
    </location>
    <ligand>
        <name>Mn(2+)</name>
        <dbReference type="ChEBI" id="CHEBI:29035"/>
        <label>2</label>
    </ligand>
</feature>
<dbReference type="GO" id="GO:0046872">
    <property type="term" value="F:metal ion binding"/>
    <property type="evidence" value="ECO:0007669"/>
    <property type="project" value="UniProtKB-KW"/>
</dbReference>
<evidence type="ECO:0000313" key="3">
    <source>
        <dbReference type="EMBL" id="EGO64953.1"/>
    </source>
</evidence>
<keyword evidence="1" id="KW-0479">Metal-binding</keyword>
<dbReference type="eggNOG" id="COG1473">
    <property type="taxonomic scope" value="Bacteria"/>
</dbReference>